<protein>
    <recommendedName>
        <fullName evidence="5">NlpC/P60 domain-containing protein</fullName>
    </recommendedName>
</protein>
<gene>
    <name evidence="7" type="ORF">MM415A00408_0021</name>
    <name evidence="6" type="ORF">MM415B00786_0021</name>
</gene>
<keyword evidence="3" id="KW-0378">Hydrolase</keyword>
<dbReference type="InterPro" id="IPR038765">
    <property type="entry name" value="Papain-like_cys_pep_sf"/>
</dbReference>
<evidence type="ECO:0000256" key="3">
    <source>
        <dbReference type="ARBA" id="ARBA00022801"/>
    </source>
</evidence>
<evidence type="ECO:0000313" key="6">
    <source>
        <dbReference type="EMBL" id="QJA62407.1"/>
    </source>
</evidence>
<keyword evidence="4" id="KW-0788">Thiol protease</keyword>
<sequence length="197" mass="21549">MTQDDLKQAEKNLDYLCHCLRNNTGNIGGLLLQVERYLRVMRGALEAYAGNLPGGESPEGKRDWAGISISTRLAWRFVGLPYLWGGDDPVAGFDCSGLCIELLKSVGRLPRDGDWTAAGLKVLFPECQKPQEGCLAFWTWGGSRIAHVEYCISDKLTVGASGGGEGTVGLKEAVRQNAYTKIRPIRENALFADPFLL</sequence>
<dbReference type="AlphaFoldDB" id="A0A6M3KM87"/>
<evidence type="ECO:0000256" key="2">
    <source>
        <dbReference type="ARBA" id="ARBA00022670"/>
    </source>
</evidence>
<comment type="similarity">
    <text evidence="1">Belongs to the peptidase C40 family.</text>
</comment>
<keyword evidence="2" id="KW-0645">Protease</keyword>
<name>A0A6M3KM87_9ZZZZ</name>
<reference evidence="7" key="1">
    <citation type="submission" date="2020-03" db="EMBL/GenBank/DDBJ databases">
        <title>The deep terrestrial virosphere.</title>
        <authorList>
            <person name="Holmfeldt K."/>
            <person name="Nilsson E."/>
            <person name="Simone D."/>
            <person name="Lopez-Fernandez M."/>
            <person name="Wu X."/>
            <person name="de Brujin I."/>
            <person name="Lundin D."/>
            <person name="Andersson A."/>
            <person name="Bertilsson S."/>
            <person name="Dopson M."/>
        </authorList>
    </citation>
    <scope>NUCLEOTIDE SEQUENCE</scope>
    <source>
        <strain evidence="7">MM415A00408</strain>
        <strain evidence="6">MM415B00786</strain>
    </source>
</reference>
<dbReference type="Pfam" id="PF00877">
    <property type="entry name" value="NLPC_P60"/>
    <property type="match status" value="1"/>
</dbReference>
<evidence type="ECO:0000256" key="1">
    <source>
        <dbReference type="ARBA" id="ARBA00007074"/>
    </source>
</evidence>
<dbReference type="PROSITE" id="PS51935">
    <property type="entry name" value="NLPC_P60"/>
    <property type="match status" value="1"/>
</dbReference>
<organism evidence="7">
    <name type="scientific">viral metagenome</name>
    <dbReference type="NCBI Taxonomy" id="1070528"/>
    <lineage>
        <taxon>unclassified sequences</taxon>
        <taxon>metagenomes</taxon>
        <taxon>organismal metagenomes</taxon>
    </lineage>
</organism>
<dbReference type="GO" id="GO:0006508">
    <property type="term" value="P:proteolysis"/>
    <property type="evidence" value="ECO:0007669"/>
    <property type="project" value="UniProtKB-KW"/>
</dbReference>
<dbReference type="EMBL" id="MT142487">
    <property type="protein sequence ID" value="QJA82428.1"/>
    <property type="molecule type" value="Genomic_DNA"/>
</dbReference>
<dbReference type="SUPFAM" id="SSF54001">
    <property type="entry name" value="Cysteine proteinases"/>
    <property type="match status" value="1"/>
</dbReference>
<evidence type="ECO:0000259" key="5">
    <source>
        <dbReference type="PROSITE" id="PS51935"/>
    </source>
</evidence>
<evidence type="ECO:0000313" key="7">
    <source>
        <dbReference type="EMBL" id="QJA82428.1"/>
    </source>
</evidence>
<dbReference type="Gene3D" id="3.90.1720.10">
    <property type="entry name" value="endopeptidase domain like (from Nostoc punctiforme)"/>
    <property type="match status" value="1"/>
</dbReference>
<evidence type="ECO:0000256" key="4">
    <source>
        <dbReference type="ARBA" id="ARBA00022807"/>
    </source>
</evidence>
<proteinExistence type="inferred from homology"/>
<accession>A0A6M3KM87</accession>
<dbReference type="EMBL" id="MT141470">
    <property type="protein sequence ID" value="QJA62407.1"/>
    <property type="molecule type" value="Genomic_DNA"/>
</dbReference>
<feature type="domain" description="NlpC/P60" evidence="5">
    <location>
        <begin position="62"/>
        <end position="186"/>
    </location>
</feature>
<dbReference type="InterPro" id="IPR000064">
    <property type="entry name" value="NLP_P60_dom"/>
</dbReference>
<dbReference type="GO" id="GO:0008234">
    <property type="term" value="F:cysteine-type peptidase activity"/>
    <property type="evidence" value="ECO:0007669"/>
    <property type="project" value="UniProtKB-KW"/>
</dbReference>